<feature type="transmembrane region" description="Helical" evidence="7">
    <location>
        <begin position="262"/>
        <end position="282"/>
    </location>
</feature>
<evidence type="ECO:0000256" key="6">
    <source>
        <dbReference type="SAM" id="MobiDB-lite"/>
    </source>
</evidence>
<dbReference type="InterPro" id="IPR001516">
    <property type="entry name" value="Proton_antipo_N"/>
</dbReference>
<feature type="transmembrane region" description="Helical" evidence="7">
    <location>
        <begin position="389"/>
        <end position="409"/>
    </location>
</feature>
<comment type="caution">
    <text evidence="10">The sequence shown here is derived from an EMBL/GenBank/DDBJ whole genome shotgun (WGS) entry which is preliminary data.</text>
</comment>
<keyword evidence="2 5" id="KW-0812">Transmembrane</keyword>
<dbReference type="OrthoDB" id="9811798at2"/>
<dbReference type="NCBIfam" id="NF005141">
    <property type="entry name" value="PRK06590.1"/>
    <property type="match status" value="1"/>
</dbReference>
<evidence type="ECO:0000256" key="7">
    <source>
        <dbReference type="SAM" id="Phobius"/>
    </source>
</evidence>
<dbReference type="InterPro" id="IPR018393">
    <property type="entry name" value="NADHpl_OxRdtase_5_subgr"/>
</dbReference>
<evidence type="ECO:0000259" key="8">
    <source>
        <dbReference type="Pfam" id="PF00361"/>
    </source>
</evidence>
<feature type="transmembrane region" description="Helical" evidence="7">
    <location>
        <begin position="333"/>
        <end position="354"/>
    </location>
</feature>
<dbReference type="GO" id="GO:0012505">
    <property type="term" value="C:endomembrane system"/>
    <property type="evidence" value="ECO:0007669"/>
    <property type="project" value="UniProtKB-SubCell"/>
</dbReference>
<keyword evidence="4 7" id="KW-0472">Membrane</keyword>
<dbReference type="Pfam" id="PF00361">
    <property type="entry name" value="Proton_antipo_M"/>
    <property type="match status" value="1"/>
</dbReference>
<feature type="transmembrane region" description="Helical" evidence="7">
    <location>
        <begin position="565"/>
        <end position="584"/>
    </location>
</feature>
<dbReference type="InterPro" id="IPR001750">
    <property type="entry name" value="ND/Mrp_TM"/>
</dbReference>
<accession>A0A4Y9L625</accession>
<feature type="transmembrane region" description="Helical" evidence="7">
    <location>
        <begin position="511"/>
        <end position="531"/>
    </location>
</feature>
<reference evidence="10 11" key="1">
    <citation type="submission" date="2019-03" db="EMBL/GenBank/DDBJ databases">
        <title>Bradyrhizobium strains diversity isolated from Chamaecrista fasciculata.</title>
        <authorList>
            <person name="Urquiaga M.C.O."/>
            <person name="Hungria M."/>
            <person name="Delamuta J.R.M."/>
        </authorList>
    </citation>
    <scope>NUCLEOTIDE SEQUENCE [LARGE SCALE GENOMIC DNA]</scope>
    <source>
        <strain evidence="10 11">CNPSo 3424</strain>
    </source>
</reference>
<feature type="transmembrane region" description="Helical" evidence="7">
    <location>
        <begin position="186"/>
        <end position="205"/>
    </location>
</feature>
<evidence type="ECO:0000256" key="1">
    <source>
        <dbReference type="ARBA" id="ARBA00004127"/>
    </source>
</evidence>
<dbReference type="AlphaFoldDB" id="A0A4Y9L625"/>
<dbReference type="Proteomes" id="UP000298225">
    <property type="component" value="Unassembled WGS sequence"/>
</dbReference>
<dbReference type="RefSeq" id="WP_126257333.1">
    <property type="nucleotide sequence ID" value="NZ_SPQU01000008.1"/>
</dbReference>
<dbReference type="Gene3D" id="1.20.5.2700">
    <property type="match status" value="1"/>
</dbReference>
<feature type="transmembrane region" description="Helical" evidence="7">
    <location>
        <begin position="303"/>
        <end position="321"/>
    </location>
</feature>
<feature type="transmembrane region" description="Helical" evidence="7">
    <location>
        <begin position="226"/>
        <end position="242"/>
    </location>
</feature>
<keyword evidence="11" id="KW-1185">Reference proteome</keyword>
<feature type="transmembrane region" description="Helical" evidence="7">
    <location>
        <begin position="361"/>
        <end position="383"/>
    </location>
</feature>
<dbReference type="PRINTS" id="PR01435">
    <property type="entry name" value="NPOXDRDTASE5"/>
</dbReference>
<dbReference type="GO" id="GO:0015990">
    <property type="term" value="P:electron transport coupled proton transport"/>
    <property type="evidence" value="ECO:0007669"/>
    <property type="project" value="TreeGrafter"/>
</dbReference>
<dbReference type="PANTHER" id="PTHR42829:SF2">
    <property type="entry name" value="NADH-UBIQUINONE OXIDOREDUCTASE CHAIN 5"/>
    <property type="match status" value="1"/>
</dbReference>
<dbReference type="PANTHER" id="PTHR42829">
    <property type="entry name" value="NADH-UBIQUINONE OXIDOREDUCTASE CHAIN 5"/>
    <property type="match status" value="1"/>
</dbReference>
<keyword evidence="3 7" id="KW-1133">Transmembrane helix</keyword>
<dbReference type="Pfam" id="PF00662">
    <property type="entry name" value="Proton_antipo_N"/>
    <property type="match status" value="1"/>
</dbReference>
<dbReference type="GO" id="GO:0016020">
    <property type="term" value="C:membrane"/>
    <property type="evidence" value="ECO:0007669"/>
    <property type="project" value="UniProtKB-SubCell"/>
</dbReference>
<dbReference type="InterPro" id="IPR003945">
    <property type="entry name" value="NU5C-like"/>
</dbReference>
<dbReference type="PRINTS" id="PR01434">
    <property type="entry name" value="NADHDHGNASE5"/>
</dbReference>
<dbReference type="NCBIfam" id="TIGR01974">
    <property type="entry name" value="NDH_I_L"/>
    <property type="match status" value="1"/>
</dbReference>
<evidence type="ECO:0000313" key="10">
    <source>
        <dbReference type="EMBL" id="TFV37764.1"/>
    </source>
</evidence>
<comment type="subcellular location">
    <subcellularLocation>
        <location evidence="1">Endomembrane system</location>
        <topology evidence="1">Multi-pass membrane protein</topology>
    </subcellularLocation>
    <subcellularLocation>
        <location evidence="5">Membrane</location>
        <topology evidence="5">Multi-pass membrane protein</topology>
    </subcellularLocation>
</comment>
<gene>
    <name evidence="10" type="primary">nuoL</name>
    <name evidence="10" type="ORF">E4K66_19820</name>
</gene>
<dbReference type="EMBL" id="SPQU01000008">
    <property type="protein sequence ID" value="TFV37764.1"/>
    <property type="molecule type" value="Genomic_DNA"/>
</dbReference>
<evidence type="ECO:0000256" key="2">
    <source>
        <dbReference type="ARBA" id="ARBA00022692"/>
    </source>
</evidence>
<feature type="compositionally biased region" description="Basic and acidic residues" evidence="6">
    <location>
        <begin position="33"/>
        <end position="66"/>
    </location>
</feature>
<feature type="transmembrane region" description="Helical" evidence="7">
    <location>
        <begin position="470"/>
        <end position="490"/>
    </location>
</feature>
<proteinExistence type="predicted"/>
<feature type="transmembrane region" description="Helical" evidence="7">
    <location>
        <begin position="132"/>
        <end position="151"/>
    </location>
</feature>
<dbReference type="GO" id="GO:0042773">
    <property type="term" value="P:ATP synthesis coupled electron transport"/>
    <property type="evidence" value="ECO:0007669"/>
    <property type="project" value="InterPro"/>
</dbReference>
<evidence type="ECO:0000259" key="9">
    <source>
        <dbReference type="Pfam" id="PF00662"/>
    </source>
</evidence>
<feature type="domain" description="NADH-Ubiquinone oxidoreductase (complex I) chain 5 N-terminal" evidence="9">
    <location>
        <begin position="114"/>
        <end position="164"/>
    </location>
</feature>
<feature type="transmembrane region" description="Helical" evidence="7">
    <location>
        <begin position="666"/>
        <end position="686"/>
    </location>
</feature>
<dbReference type="GO" id="GO:0008137">
    <property type="term" value="F:NADH dehydrogenase (ubiquinone) activity"/>
    <property type="evidence" value="ECO:0007669"/>
    <property type="project" value="InterPro"/>
</dbReference>
<feature type="domain" description="NADH:quinone oxidoreductase/Mrp antiporter transmembrane" evidence="8">
    <location>
        <begin position="180"/>
        <end position="470"/>
    </location>
</feature>
<protein>
    <submittedName>
        <fullName evidence="10">NADH-quinone oxidoreductase subunit L</fullName>
    </submittedName>
</protein>
<organism evidence="10 11">
    <name type="scientific">Bradyrhizobium frederickii</name>
    <dbReference type="NCBI Taxonomy" id="2560054"/>
    <lineage>
        <taxon>Bacteria</taxon>
        <taxon>Pseudomonadati</taxon>
        <taxon>Pseudomonadota</taxon>
        <taxon>Alphaproteobacteria</taxon>
        <taxon>Hyphomicrobiales</taxon>
        <taxon>Nitrobacteraceae</taxon>
        <taxon>Bradyrhizobium</taxon>
    </lineage>
</organism>
<dbReference type="GO" id="GO:0003954">
    <property type="term" value="F:NADH dehydrogenase activity"/>
    <property type="evidence" value="ECO:0007669"/>
    <property type="project" value="TreeGrafter"/>
</dbReference>
<feature type="region of interest" description="Disordered" evidence="6">
    <location>
        <begin position="30"/>
        <end position="75"/>
    </location>
</feature>
<name>A0A4Y9L625_9BRAD</name>
<sequence length="691" mass="76100">MVQAIVFLPLLGAILAGLIALVGAHARNPSGDEVEHHGDHGHGAHASTAHDAHGHDDHGHDDHGHGPAEPPAAGSRPAELITTALLFVSAALSWMTLVDVGFMHHDARIQLLPWIFSGDLQVWWTLRVDTLTAVMLVVVTTVSSLVHLYSIGYMDEDPNRPRFFGYLSLFTFAMLMLVTADNLVQLFFGWEGVGLASYLLIGFWYQKPSANAAAIKAFVVNRVGDFGFALGIFAVFMLVGSTDFETIFHAAPGLTGKTINFLGWHADALTLTCLLLFMGAMGKSAQFLLHTWLPDAMEGPTPVSALIHAATMVTAGVFMVARLSPLFELAPTAQAVVMFFGATTAFFAATIGLVQNDIKRIVAYSTCSQLGYMFVAMGAGAYSVGMFHLFTHAFFKALLFLGSGSVIYAMHHEQDIRNMGGLWKKIPYTYAVMVVGTLALTGFPLTAGYFSKDAIIEAAYASHNPFGVYGFLMTIIAAGLTSFYSWRLIFKTFHGEPHDEHHYEAAHEAPLWILVPIGVLAVGSFVAGFPFKELFAGHGVEEFFRESVKMNPHIIEEMHHIPQTIAFLPTVMMVLGFLVSYLFYIRRPYLPVELAKTQPMLYQFLLNKWYFDELYDIIFVRPAKWIGYQLWKKGDGFIIDGFGPDGVSARVLDVTRNVVKIQTGYLYHYAFAMLIGAAGLITWFMFGFGGQ</sequence>
<feature type="transmembrane region" description="Helical" evidence="7">
    <location>
        <begin position="163"/>
        <end position="180"/>
    </location>
</feature>
<evidence type="ECO:0000256" key="4">
    <source>
        <dbReference type="ARBA" id="ARBA00023136"/>
    </source>
</evidence>
<feature type="transmembrane region" description="Helical" evidence="7">
    <location>
        <begin position="80"/>
        <end position="102"/>
    </location>
</feature>
<evidence type="ECO:0000256" key="5">
    <source>
        <dbReference type="RuleBase" id="RU000320"/>
    </source>
</evidence>
<evidence type="ECO:0000256" key="3">
    <source>
        <dbReference type="ARBA" id="ARBA00022989"/>
    </source>
</evidence>
<evidence type="ECO:0000313" key="11">
    <source>
        <dbReference type="Proteomes" id="UP000298225"/>
    </source>
</evidence>
<feature type="transmembrane region" description="Helical" evidence="7">
    <location>
        <begin position="430"/>
        <end position="450"/>
    </location>
</feature>